<dbReference type="HOGENOM" id="CLU_2484435_0_0_1"/>
<evidence type="ECO:0000256" key="1">
    <source>
        <dbReference type="SAM" id="MobiDB-lite"/>
    </source>
</evidence>
<proteinExistence type="predicted"/>
<gene>
    <name evidence="2" type="ORF">PUNSTDRAFT_56127</name>
</gene>
<sequence length="87" mass="9490">MYAGHRPDVRHVGREPPASKHFDEGLTLVIELGSPCEMLRKSAPVVMSGRSPVDDPRAETSRVPVTTCGDFLRSQVNIWCDQGAPCA</sequence>
<dbReference type="AlphaFoldDB" id="R7S353"/>
<dbReference type="EMBL" id="JH687560">
    <property type="protein sequence ID" value="EIN03681.1"/>
    <property type="molecule type" value="Genomic_DNA"/>
</dbReference>
<dbReference type="RefSeq" id="XP_007389168.1">
    <property type="nucleotide sequence ID" value="XM_007389106.1"/>
</dbReference>
<dbReference type="KEGG" id="psq:PUNSTDRAFT_56127"/>
<organism evidence="2 3">
    <name type="scientific">Punctularia strigosozonata (strain HHB-11173)</name>
    <name type="common">White-rot fungus</name>
    <dbReference type="NCBI Taxonomy" id="741275"/>
    <lineage>
        <taxon>Eukaryota</taxon>
        <taxon>Fungi</taxon>
        <taxon>Dikarya</taxon>
        <taxon>Basidiomycota</taxon>
        <taxon>Agaricomycotina</taxon>
        <taxon>Agaricomycetes</taxon>
        <taxon>Corticiales</taxon>
        <taxon>Punctulariaceae</taxon>
        <taxon>Punctularia</taxon>
    </lineage>
</organism>
<feature type="region of interest" description="Disordered" evidence="1">
    <location>
        <begin position="1"/>
        <end position="20"/>
    </location>
</feature>
<reference evidence="3" key="1">
    <citation type="journal article" date="2012" name="Science">
        <title>The Paleozoic origin of enzymatic lignin decomposition reconstructed from 31 fungal genomes.</title>
        <authorList>
            <person name="Floudas D."/>
            <person name="Binder M."/>
            <person name="Riley R."/>
            <person name="Barry K."/>
            <person name="Blanchette R.A."/>
            <person name="Henrissat B."/>
            <person name="Martinez A.T."/>
            <person name="Otillar R."/>
            <person name="Spatafora J.W."/>
            <person name="Yadav J.S."/>
            <person name="Aerts A."/>
            <person name="Benoit I."/>
            <person name="Boyd A."/>
            <person name="Carlson A."/>
            <person name="Copeland A."/>
            <person name="Coutinho P.M."/>
            <person name="de Vries R.P."/>
            <person name="Ferreira P."/>
            <person name="Findley K."/>
            <person name="Foster B."/>
            <person name="Gaskell J."/>
            <person name="Glotzer D."/>
            <person name="Gorecki P."/>
            <person name="Heitman J."/>
            <person name="Hesse C."/>
            <person name="Hori C."/>
            <person name="Igarashi K."/>
            <person name="Jurgens J.A."/>
            <person name="Kallen N."/>
            <person name="Kersten P."/>
            <person name="Kohler A."/>
            <person name="Kuees U."/>
            <person name="Kumar T.K.A."/>
            <person name="Kuo A."/>
            <person name="LaButti K."/>
            <person name="Larrondo L.F."/>
            <person name="Lindquist E."/>
            <person name="Ling A."/>
            <person name="Lombard V."/>
            <person name="Lucas S."/>
            <person name="Lundell T."/>
            <person name="Martin R."/>
            <person name="McLaughlin D.J."/>
            <person name="Morgenstern I."/>
            <person name="Morin E."/>
            <person name="Murat C."/>
            <person name="Nagy L.G."/>
            <person name="Nolan M."/>
            <person name="Ohm R.A."/>
            <person name="Patyshakuliyeva A."/>
            <person name="Rokas A."/>
            <person name="Ruiz-Duenas F.J."/>
            <person name="Sabat G."/>
            <person name="Salamov A."/>
            <person name="Samejima M."/>
            <person name="Schmutz J."/>
            <person name="Slot J.C."/>
            <person name="St John F."/>
            <person name="Stenlid J."/>
            <person name="Sun H."/>
            <person name="Sun S."/>
            <person name="Syed K."/>
            <person name="Tsang A."/>
            <person name="Wiebenga A."/>
            <person name="Young D."/>
            <person name="Pisabarro A."/>
            <person name="Eastwood D.C."/>
            <person name="Martin F."/>
            <person name="Cullen D."/>
            <person name="Grigoriev I.V."/>
            <person name="Hibbett D.S."/>
        </authorList>
    </citation>
    <scope>NUCLEOTIDE SEQUENCE [LARGE SCALE GENOMIC DNA]</scope>
    <source>
        <strain evidence="3">HHB-11173 SS5</strain>
    </source>
</reference>
<name>R7S353_PUNST</name>
<keyword evidence="3" id="KW-1185">Reference proteome</keyword>
<evidence type="ECO:0000313" key="3">
    <source>
        <dbReference type="Proteomes" id="UP000054196"/>
    </source>
</evidence>
<evidence type="ECO:0000313" key="2">
    <source>
        <dbReference type="EMBL" id="EIN03681.1"/>
    </source>
</evidence>
<accession>R7S353</accession>
<protein>
    <submittedName>
        <fullName evidence="2">Uncharacterized protein</fullName>
    </submittedName>
</protein>
<dbReference type="GeneID" id="18884080"/>
<dbReference type="Proteomes" id="UP000054196">
    <property type="component" value="Unassembled WGS sequence"/>
</dbReference>